<evidence type="ECO:0000313" key="3">
    <source>
        <dbReference type="Proteomes" id="UP000008021"/>
    </source>
</evidence>
<reference evidence="2" key="1">
    <citation type="submission" date="2015-04" db="UniProtKB">
        <authorList>
            <consortium name="EnsemblPlants"/>
        </authorList>
    </citation>
    <scope>IDENTIFICATION</scope>
</reference>
<evidence type="ECO:0000313" key="2">
    <source>
        <dbReference type="EnsemblPlants" id="OMERI07G00610.1"/>
    </source>
</evidence>
<dbReference type="AlphaFoldDB" id="A0A0E0E703"/>
<name>A0A0E0E703_9ORYZ</name>
<evidence type="ECO:0000256" key="1">
    <source>
        <dbReference type="SAM" id="MobiDB-lite"/>
    </source>
</evidence>
<accession>A0A0E0E703</accession>
<organism evidence="2">
    <name type="scientific">Oryza meridionalis</name>
    <dbReference type="NCBI Taxonomy" id="40149"/>
    <lineage>
        <taxon>Eukaryota</taxon>
        <taxon>Viridiplantae</taxon>
        <taxon>Streptophyta</taxon>
        <taxon>Embryophyta</taxon>
        <taxon>Tracheophyta</taxon>
        <taxon>Spermatophyta</taxon>
        <taxon>Magnoliopsida</taxon>
        <taxon>Liliopsida</taxon>
        <taxon>Poales</taxon>
        <taxon>Poaceae</taxon>
        <taxon>BOP clade</taxon>
        <taxon>Oryzoideae</taxon>
        <taxon>Oryzeae</taxon>
        <taxon>Oryzinae</taxon>
        <taxon>Oryza</taxon>
    </lineage>
</organism>
<protein>
    <submittedName>
        <fullName evidence="2">Uncharacterized protein</fullName>
    </submittedName>
</protein>
<reference evidence="2" key="2">
    <citation type="submission" date="2018-05" db="EMBL/GenBank/DDBJ databases">
        <title>OmerRS3 (Oryza meridionalis Reference Sequence Version 3).</title>
        <authorList>
            <person name="Zhang J."/>
            <person name="Kudrna D."/>
            <person name="Lee S."/>
            <person name="Talag J."/>
            <person name="Welchert J."/>
            <person name="Wing R.A."/>
        </authorList>
    </citation>
    <scope>NUCLEOTIDE SEQUENCE [LARGE SCALE GENOMIC DNA]</scope>
    <source>
        <strain evidence="2">cv. OR44</strain>
    </source>
</reference>
<dbReference type="Gramene" id="OMERI07G00610.1">
    <property type="protein sequence ID" value="OMERI07G00610.1"/>
    <property type="gene ID" value="OMERI07G00610"/>
</dbReference>
<dbReference type="Proteomes" id="UP000008021">
    <property type="component" value="Chromosome 7"/>
</dbReference>
<keyword evidence="3" id="KW-1185">Reference proteome</keyword>
<feature type="region of interest" description="Disordered" evidence="1">
    <location>
        <begin position="38"/>
        <end position="62"/>
    </location>
</feature>
<sequence length="163" mass="18157">MAMMRSALARVFRRSASGSCSAPAGVCRRRPEIIDQAPPLPSLRPAAMPHMDRDNSSSSLKQPKWAGQKRFFSMERNANGFKLMESARLAVKKIKALGNSRIEIDPRNEFYVVAVATVISLWLMSRQYRSLGDPTFPGGSMKKLQAWKRVSKLNSGKSNNADE</sequence>
<proteinExistence type="predicted"/>
<dbReference type="EnsemblPlants" id="OMERI07G00610.1">
    <property type="protein sequence ID" value="OMERI07G00610.1"/>
    <property type="gene ID" value="OMERI07G00610"/>
</dbReference>